<organism evidence="2 3">
    <name type="scientific">Thlaspi arvense</name>
    <name type="common">Field penny-cress</name>
    <dbReference type="NCBI Taxonomy" id="13288"/>
    <lineage>
        <taxon>Eukaryota</taxon>
        <taxon>Viridiplantae</taxon>
        <taxon>Streptophyta</taxon>
        <taxon>Embryophyta</taxon>
        <taxon>Tracheophyta</taxon>
        <taxon>Spermatophyta</taxon>
        <taxon>Magnoliopsida</taxon>
        <taxon>eudicotyledons</taxon>
        <taxon>Gunneridae</taxon>
        <taxon>Pentapetalae</taxon>
        <taxon>rosids</taxon>
        <taxon>malvids</taxon>
        <taxon>Brassicales</taxon>
        <taxon>Brassicaceae</taxon>
        <taxon>Thlaspideae</taxon>
        <taxon>Thlaspi</taxon>
    </lineage>
</organism>
<reference evidence="2 3" key="1">
    <citation type="submission" date="2022-03" db="EMBL/GenBank/DDBJ databases">
        <authorList>
            <person name="Nunn A."/>
            <person name="Chopra R."/>
            <person name="Nunn A."/>
            <person name="Contreras Garrido A."/>
        </authorList>
    </citation>
    <scope>NUCLEOTIDE SEQUENCE [LARGE SCALE GENOMIC DNA]</scope>
</reference>
<proteinExistence type="predicted"/>
<feature type="compositionally biased region" description="Polar residues" evidence="1">
    <location>
        <begin position="339"/>
        <end position="355"/>
    </location>
</feature>
<keyword evidence="3" id="KW-1185">Reference proteome</keyword>
<feature type="region of interest" description="Disordered" evidence="1">
    <location>
        <begin position="146"/>
        <end position="172"/>
    </location>
</feature>
<dbReference type="EMBL" id="OU466858">
    <property type="protein sequence ID" value="CAH2048165.1"/>
    <property type="molecule type" value="Genomic_DNA"/>
</dbReference>
<feature type="compositionally biased region" description="Polar residues" evidence="1">
    <location>
        <begin position="415"/>
        <end position="424"/>
    </location>
</feature>
<sequence length="545" mass="55985">MKVDCSEAEQCDYVFVTQESEPSSVVASSVTSMPDGSPPVEPLGHGSAVAIVSASTSSPAQCFSLTPPVTTSVCSEPAPLFGLFGASSTSSQVLNRSSPFVFKFPPPSPTPSAPAQASVTHVPGSGASAVTTPSIFKPMQAPAFGSSASATSTSSTSSPFAAPSASLEPPVQASASNTSSLFSFRPAQGFGNTSFASPFGGISPPASNTATTTVIFGTTPVTVSSTSGPTQNFAKTSSVFAPSSTPNNPFSFRAGPNPTPTTGFDPFSTFSSIGRGTRYYRYEPTPADEPGPCIGMMMSISASNYYLRKSHEELRWEDYQRGDKGEVGSFPAAHISPTFSRPNDFFSQPTVTAPSLSAPPRTPDHSPSSLFAPPRRPHFPAALQRPHDGVSSQASGCTACGATSSSFAFGPTNPPSGATSSSFSFGPKNPPSAATSPLPGSWFSTSGFYPNLAAQGTRTTPALQPYPMMFGPAYLAAQGTATTPALQVYPMMFAASPAAQGTNLSVQSATPALQAYPMMLGASPAGQAYPVAGYVLLPFPTMSLQ</sequence>
<evidence type="ECO:0000313" key="2">
    <source>
        <dbReference type="EMBL" id="CAH2048165.1"/>
    </source>
</evidence>
<dbReference type="Proteomes" id="UP000836841">
    <property type="component" value="Chromosome 2"/>
</dbReference>
<gene>
    <name evidence="2" type="ORF">TAV2_LOCUS6315</name>
</gene>
<dbReference type="AlphaFoldDB" id="A0AAU9RVV2"/>
<name>A0AAU9RVV2_THLAR</name>
<feature type="region of interest" description="Disordered" evidence="1">
    <location>
        <begin position="339"/>
        <end position="395"/>
    </location>
</feature>
<accession>A0AAU9RVV2</accession>
<evidence type="ECO:0000256" key="1">
    <source>
        <dbReference type="SAM" id="MobiDB-lite"/>
    </source>
</evidence>
<evidence type="ECO:0000313" key="3">
    <source>
        <dbReference type="Proteomes" id="UP000836841"/>
    </source>
</evidence>
<dbReference type="Gene3D" id="1.10.10.2360">
    <property type="match status" value="1"/>
</dbReference>
<feature type="region of interest" description="Disordered" evidence="1">
    <location>
        <begin position="105"/>
        <end position="124"/>
    </location>
</feature>
<feature type="region of interest" description="Disordered" evidence="1">
    <location>
        <begin position="411"/>
        <end position="437"/>
    </location>
</feature>
<feature type="compositionally biased region" description="Low complexity" evidence="1">
    <location>
        <begin position="146"/>
        <end position="166"/>
    </location>
</feature>
<protein>
    <submittedName>
        <fullName evidence="2">Uncharacterized protein</fullName>
    </submittedName>
</protein>